<feature type="region of interest" description="Disordered" evidence="20">
    <location>
        <begin position="990"/>
        <end position="1035"/>
    </location>
</feature>
<evidence type="ECO:0000256" key="4">
    <source>
        <dbReference type="ARBA" id="ARBA00022448"/>
    </source>
</evidence>
<dbReference type="GO" id="GO:0006606">
    <property type="term" value="P:protein import into nucleus"/>
    <property type="evidence" value="ECO:0007669"/>
    <property type="project" value="TreeGrafter"/>
</dbReference>
<protein>
    <recommendedName>
        <fullName evidence="16">Nuclear pore complex protein Nup153</fullName>
    </recommendedName>
    <alternativeName>
        <fullName evidence="18">153 kDa nucleoporin</fullName>
    </alternativeName>
    <alternativeName>
        <fullName evidence="17">Nucleoporin Nup153</fullName>
    </alternativeName>
</protein>
<feature type="region of interest" description="Disordered" evidence="20">
    <location>
        <begin position="1376"/>
        <end position="1406"/>
    </location>
</feature>
<dbReference type="GO" id="GO:0017056">
    <property type="term" value="F:structural constituent of nuclear pore"/>
    <property type="evidence" value="ECO:0007669"/>
    <property type="project" value="TreeGrafter"/>
</dbReference>
<dbReference type="Gene3D" id="4.10.1060.10">
    <property type="entry name" value="Zinc finger, RanBP2-type"/>
    <property type="match status" value="2"/>
</dbReference>
<keyword evidence="4" id="KW-0813">Transport</keyword>
<dbReference type="SMART" id="SM00547">
    <property type="entry name" value="ZnF_RBZ"/>
    <property type="match status" value="4"/>
</dbReference>
<evidence type="ECO:0000256" key="14">
    <source>
        <dbReference type="ARBA" id="ARBA00023242"/>
    </source>
</evidence>
<evidence type="ECO:0000259" key="21">
    <source>
        <dbReference type="PROSITE" id="PS50199"/>
    </source>
</evidence>
<evidence type="ECO:0000256" key="19">
    <source>
        <dbReference type="PROSITE-ProRule" id="PRU00322"/>
    </source>
</evidence>
<keyword evidence="9" id="KW-0653">Protein transport</keyword>
<keyword evidence="10" id="KW-0811">Translocation</keyword>
<dbReference type="GO" id="GO:0008270">
    <property type="term" value="F:zinc ion binding"/>
    <property type="evidence" value="ECO:0007669"/>
    <property type="project" value="UniProtKB-KW"/>
</dbReference>
<feature type="domain" description="RanBP2-type" evidence="21">
    <location>
        <begin position="563"/>
        <end position="592"/>
    </location>
</feature>
<evidence type="ECO:0000256" key="10">
    <source>
        <dbReference type="ARBA" id="ARBA00023010"/>
    </source>
</evidence>
<evidence type="ECO:0000256" key="16">
    <source>
        <dbReference type="ARBA" id="ARBA00068609"/>
    </source>
</evidence>
<evidence type="ECO:0000256" key="8">
    <source>
        <dbReference type="ARBA" id="ARBA00022833"/>
    </source>
</evidence>
<dbReference type="PROSITE" id="PS01358">
    <property type="entry name" value="ZF_RANBP2_1"/>
    <property type="match status" value="3"/>
</dbReference>
<dbReference type="OrthoDB" id="79830at2759"/>
<dbReference type="SUPFAM" id="SSF90209">
    <property type="entry name" value="Ran binding protein zinc finger-like"/>
    <property type="match status" value="1"/>
</dbReference>
<evidence type="ECO:0000256" key="18">
    <source>
        <dbReference type="ARBA" id="ARBA00079437"/>
    </source>
</evidence>
<keyword evidence="7" id="KW-0509">mRNA transport</keyword>
<dbReference type="GO" id="GO:0003677">
    <property type="term" value="F:DNA binding"/>
    <property type="evidence" value="ECO:0007669"/>
    <property type="project" value="UniProtKB-KW"/>
</dbReference>
<evidence type="ECO:0000256" key="12">
    <source>
        <dbReference type="ARBA" id="ARBA00023132"/>
    </source>
</evidence>
<feature type="region of interest" description="Disordered" evidence="20">
    <location>
        <begin position="1211"/>
        <end position="1347"/>
    </location>
</feature>
<evidence type="ECO:0000256" key="13">
    <source>
        <dbReference type="ARBA" id="ARBA00023136"/>
    </source>
</evidence>
<keyword evidence="23" id="KW-1185">Reference proteome</keyword>
<comment type="subcellular location">
    <subcellularLocation>
        <location evidence="2">Nucleus membrane</location>
    </subcellularLocation>
    <subcellularLocation>
        <location evidence="3">Nucleus</location>
        <location evidence="3">Nuclear pore complex</location>
    </subcellularLocation>
</comment>
<comment type="caution">
    <text evidence="22">The sequence shown here is derived from an EMBL/GenBank/DDBJ whole genome shotgun (WGS) entry which is preliminary data.</text>
</comment>
<evidence type="ECO:0000256" key="3">
    <source>
        <dbReference type="ARBA" id="ARBA00004567"/>
    </source>
</evidence>
<dbReference type="PANTHER" id="PTHR23193">
    <property type="entry name" value="NUCLEAR PORE COMPLEX PROTEIN NUP"/>
    <property type="match status" value="1"/>
</dbReference>
<feature type="region of interest" description="Disordered" evidence="20">
    <location>
        <begin position="930"/>
        <end position="952"/>
    </location>
</feature>
<dbReference type="GO" id="GO:0008139">
    <property type="term" value="F:nuclear localization sequence binding"/>
    <property type="evidence" value="ECO:0007669"/>
    <property type="project" value="TreeGrafter"/>
</dbReference>
<proteinExistence type="inferred from homology"/>
<organism evidence="22 23">
    <name type="scientific">Brachionus calyciflorus</name>
    <dbReference type="NCBI Taxonomy" id="104777"/>
    <lineage>
        <taxon>Eukaryota</taxon>
        <taxon>Metazoa</taxon>
        <taxon>Spiralia</taxon>
        <taxon>Gnathifera</taxon>
        <taxon>Rotifera</taxon>
        <taxon>Eurotatoria</taxon>
        <taxon>Monogononta</taxon>
        <taxon>Pseudotrocha</taxon>
        <taxon>Ploima</taxon>
        <taxon>Brachionidae</taxon>
        <taxon>Brachionus</taxon>
    </lineage>
</organism>
<keyword evidence="11" id="KW-0238">DNA-binding</keyword>
<feature type="compositionally biased region" description="Low complexity" evidence="20">
    <location>
        <begin position="994"/>
        <end position="1017"/>
    </location>
</feature>
<evidence type="ECO:0000313" key="23">
    <source>
        <dbReference type="Proteomes" id="UP000663879"/>
    </source>
</evidence>
<evidence type="ECO:0000256" key="9">
    <source>
        <dbReference type="ARBA" id="ARBA00022927"/>
    </source>
</evidence>
<dbReference type="PROSITE" id="PS50199">
    <property type="entry name" value="ZF_RANBP2_2"/>
    <property type="match status" value="2"/>
</dbReference>
<name>A0A813M7S0_9BILA</name>
<dbReference type="EMBL" id="CAJNOC010000038">
    <property type="protein sequence ID" value="CAF0708934.1"/>
    <property type="molecule type" value="Genomic_DNA"/>
</dbReference>
<dbReference type="Pfam" id="PF00641">
    <property type="entry name" value="Zn_ribbon_RanBP"/>
    <property type="match status" value="1"/>
</dbReference>
<feature type="compositionally biased region" description="Polar residues" evidence="20">
    <location>
        <begin position="1376"/>
        <end position="1395"/>
    </location>
</feature>
<dbReference type="InterPro" id="IPR026054">
    <property type="entry name" value="Nucleoporin"/>
</dbReference>
<feature type="region of interest" description="Disordered" evidence="20">
    <location>
        <begin position="862"/>
        <end position="881"/>
    </location>
</feature>
<keyword evidence="5" id="KW-0479">Metal-binding</keyword>
<keyword evidence="12" id="KW-0906">Nuclear pore complex</keyword>
<evidence type="ECO:0000256" key="11">
    <source>
        <dbReference type="ARBA" id="ARBA00023125"/>
    </source>
</evidence>
<feature type="compositionally biased region" description="Polar residues" evidence="20">
    <location>
        <begin position="1245"/>
        <end position="1283"/>
    </location>
</feature>
<dbReference type="GO" id="GO:0051028">
    <property type="term" value="P:mRNA transport"/>
    <property type="evidence" value="ECO:0007669"/>
    <property type="project" value="UniProtKB-KW"/>
</dbReference>
<feature type="domain" description="RanBP2-type" evidence="21">
    <location>
        <begin position="597"/>
        <end position="626"/>
    </location>
</feature>
<feature type="region of interest" description="Disordered" evidence="20">
    <location>
        <begin position="131"/>
        <end position="150"/>
    </location>
</feature>
<evidence type="ECO:0000256" key="2">
    <source>
        <dbReference type="ARBA" id="ARBA00004126"/>
    </source>
</evidence>
<evidence type="ECO:0000256" key="5">
    <source>
        <dbReference type="ARBA" id="ARBA00022723"/>
    </source>
</evidence>
<feature type="compositionally biased region" description="Basic residues" evidence="20">
    <location>
        <begin position="1397"/>
        <end position="1406"/>
    </location>
</feature>
<keyword evidence="8" id="KW-0862">Zinc</keyword>
<feature type="compositionally biased region" description="Low complexity" evidence="20">
    <location>
        <begin position="1324"/>
        <end position="1338"/>
    </location>
</feature>
<feature type="compositionally biased region" description="Basic and acidic residues" evidence="20">
    <location>
        <begin position="714"/>
        <end position="729"/>
    </location>
</feature>
<evidence type="ECO:0000256" key="20">
    <source>
        <dbReference type="SAM" id="MobiDB-lite"/>
    </source>
</evidence>
<accession>A0A813M7S0</accession>
<keyword evidence="14" id="KW-0539">Nucleus</keyword>
<dbReference type="GO" id="GO:0005643">
    <property type="term" value="C:nuclear pore"/>
    <property type="evidence" value="ECO:0007669"/>
    <property type="project" value="UniProtKB-SubCell"/>
</dbReference>
<dbReference type="InterPro" id="IPR036443">
    <property type="entry name" value="Znf_RanBP2_sf"/>
</dbReference>
<gene>
    <name evidence="22" type="ORF">OXX778_LOCUS710</name>
</gene>
<feature type="compositionally biased region" description="Polar residues" evidence="20">
    <location>
        <begin position="1312"/>
        <end position="1323"/>
    </location>
</feature>
<evidence type="ECO:0000256" key="17">
    <source>
        <dbReference type="ARBA" id="ARBA00078197"/>
    </source>
</evidence>
<feature type="compositionally biased region" description="Polar residues" evidence="20">
    <location>
        <begin position="862"/>
        <end position="875"/>
    </location>
</feature>
<keyword evidence="13" id="KW-0472">Membrane</keyword>
<evidence type="ECO:0000313" key="22">
    <source>
        <dbReference type="EMBL" id="CAF0708934.1"/>
    </source>
</evidence>
<feature type="compositionally biased region" description="Low complexity" evidence="20">
    <location>
        <begin position="1224"/>
        <end position="1244"/>
    </location>
</feature>
<feature type="compositionally biased region" description="Polar residues" evidence="20">
    <location>
        <begin position="930"/>
        <end position="940"/>
    </location>
</feature>
<feature type="region of interest" description="Disordered" evidence="20">
    <location>
        <begin position="709"/>
        <end position="729"/>
    </location>
</feature>
<comment type="cofactor">
    <cofactor evidence="1">
        <name>Zn(2+)</name>
        <dbReference type="ChEBI" id="CHEBI:29105"/>
    </cofactor>
</comment>
<comment type="similarity">
    <text evidence="15">Belongs to the NUP153 family.</text>
</comment>
<reference evidence="22" key="1">
    <citation type="submission" date="2021-02" db="EMBL/GenBank/DDBJ databases">
        <authorList>
            <person name="Nowell W R."/>
        </authorList>
    </citation>
    <scope>NUCLEOTIDE SEQUENCE</scope>
    <source>
        <strain evidence="22">Ploen Becks lab</strain>
    </source>
</reference>
<dbReference type="InterPro" id="IPR001876">
    <property type="entry name" value="Znf_RanBP2"/>
</dbReference>
<evidence type="ECO:0000256" key="7">
    <source>
        <dbReference type="ARBA" id="ARBA00022816"/>
    </source>
</evidence>
<evidence type="ECO:0000256" key="6">
    <source>
        <dbReference type="ARBA" id="ARBA00022771"/>
    </source>
</evidence>
<feature type="compositionally biased region" description="Polar residues" evidence="20">
    <location>
        <begin position="1211"/>
        <end position="1223"/>
    </location>
</feature>
<feature type="compositionally biased region" description="Low complexity" evidence="20">
    <location>
        <begin position="1290"/>
        <end position="1311"/>
    </location>
</feature>
<feature type="compositionally biased region" description="Low complexity" evidence="20">
    <location>
        <begin position="141"/>
        <end position="150"/>
    </location>
</feature>
<feature type="region of interest" description="Disordered" evidence="20">
    <location>
        <begin position="1080"/>
        <end position="1101"/>
    </location>
</feature>
<feature type="region of interest" description="Disordered" evidence="20">
    <location>
        <begin position="343"/>
        <end position="365"/>
    </location>
</feature>
<evidence type="ECO:0000256" key="1">
    <source>
        <dbReference type="ARBA" id="ARBA00001947"/>
    </source>
</evidence>
<dbReference type="GO" id="GO:0006405">
    <property type="term" value="P:RNA export from nucleus"/>
    <property type="evidence" value="ECO:0007669"/>
    <property type="project" value="TreeGrafter"/>
</dbReference>
<sequence length="1406" mass="151618">MFNDQNQTSTTTSTGLLFKPFNTSSSVKATSFDFIQPTKLTNIVFNEIQFKKLLNLNILKFNFNEPIRLLTTTDKKITNFLNTINNDNNLISNQPTTTTPNSTILNNSQPSTRNHVILVEQAPFSVFKSVKSQEQNDENKSNNNIVVINSNRNHPYNNSIRPSIIQNPPPLIPIVSNQCQKPTDSIEPKQQQISTSSITITEIDKKPVKSTPNVPQVGTTTTTTTTTTTINPSAKAIIRNSSSNAILAHIKSLGPNFKSIFVRPKNTKHIDSSEILHKNTGIGKKTTTLLDKSSLLDYKQLLIDSSKESKIGENLITNILPRIEPKEIKINQSVDDILRKFSSENEKSSKPSVPSPLGKSTPSKIVQKTENLSTLTSPQVVEKWTCMVCLSKHLEKIEICSICGSSRPEIKPQKISTTQNISFSKPVSQQKSQPNKMAFFEEAKPSEKDILSVLQDEDYYVKKSSAFQPRPNPYLKKWTCQHCNYSNDSLKIVCLNCRWVKTSTTKAKQGKLLDETIKSPSKSKLDQLDTEIESPIKKCKIQEETKISQEPKSSGFFAKPLSSQKKWNCDTCLVQNDETNEKCACCSASKPGIVQQKPKKWNCPTCLTANDDDKLKCPCCETDKPGAAKAPSLTSAPTLTLPSASSIKIGLPATDSNTKVSFGTTGGFSFGAKKDEAPSAGFSFGAKKDEAPTGGFSFGAKSLETKTGGFGFKPLEESKKEETKKDSEKLEIPKTSGFSLSGEGANLFKLSTHEKLDDKKTESPFKVTPISEQKKDEVKSVSFSFPSFGTGTVTSDKKETEKTAPTTGFCFKAFDSTPKNGSTEATNETKTTSNLISFGMAKKDEDKQSNPLFGLSVKPLTESQVKPSISTTPSIFENPKKDTEKPVLNIFGSKTGSETSSSNLSFFGSSTNQFESAKKDSDTLPKLNFNASPSTPSGSLFGTPKPVESTTTASTVSSTSLFGTSKISETPSTTPAFGALKTSSLFTSSKIGDNSSTTPSTTLPNFSSTTTSLFPNSKIGETPSTTTTTTTTSVLPNFGTTTTSSLFPKTAETSATSTSSIFGAASTPSFGQKTETTSLFGASKPTETSNKTTTGGLFNLSNKQDDKTNLFGAQKLPESSTSTPLFGSTTTTSLFGAKPTESSNTNLFGITSSSTTPSSSLFSLGKTTDSTNKTSTNSLFSFSKPTESTQTTTPATQITTFSFGKPFGSTTTASSTTPFGQFGTTSTPSTSTTTNTLFPTPSDTGSQSKPTGLFGNTPTSSQNEPPKNNFFSFGTPNTFSTTPTPKPAETPFGGSSSFGTGTFGSTQAFSTPAQTGFLNGFDQSSNSMMDDSFNNNNNAKKTNFGENQSATNQIFSFTPSETMNFNFINANQPQNGVIQFTGGSTTESTSDQSSNRRYLKARRRAR</sequence>
<keyword evidence="6 19" id="KW-0863">Zinc-finger</keyword>
<dbReference type="PANTHER" id="PTHR23193:SF23">
    <property type="entry name" value="NUCLEAR PORE COMPLEX PROTEIN NUP153"/>
    <property type="match status" value="1"/>
</dbReference>
<dbReference type="GO" id="GO:0031965">
    <property type="term" value="C:nuclear membrane"/>
    <property type="evidence" value="ECO:0007669"/>
    <property type="project" value="UniProtKB-SubCell"/>
</dbReference>
<dbReference type="Proteomes" id="UP000663879">
    <property type="component" value="Unassembled WGS sequence"/>
</dbReference>
<evidence type="ECO:0000256" key="15">
    <source>
        <dbReference type="ARBA" id="ARBA00060842"/>
    </source>
</evidence>